<dbReference type="AlphaFoldDB" id="A0A1S8KZH7"/>
<dbReference type="PROSITE" id="PS51175">
    <property type="entry name" value="CBM6"/>
    <property type="match status" value="2"/>
</dbReference>
<dbReference type="Proteomes" id="UP000190951">
    <property type="component" value="Chromosome"/>
</dbReference>
<dbReference type="GO" id="GO:0030246">
    <property type="term" value="F:carbohydrate binding"/>
    <property type="evidence" value="ECO:0007669"/>
    <property type="project" value="InterPro"/>
</dbReference>
<proteinExistence type="predicted"/>
<dbReference type="STRING" id="84029.CROST_37870"/>
<dbReference type="SUPFAM" id="SSF49785">
    <property type="entry name" value="Galactose-binding domain-like"/>
    <property type="match status" value="2"/>
</dbReference>
<sequence length="704" mass="78139">MNKKGISMILGIIFTISLAGGVKGIKVKAETNNFTVDLSNQYRNVTHVASGSLYGLSDENKPSDDLLMPTKPNVFTQMAPNGGQLPNGEASPTGDALKVAEKAERSGAKINIRFPDMYKDFPYKWISLDDWNSKIDSIVDSTLASKAANIYAYELWNEPNWTWNAKTSGISFNEVWKKTYDRVKAKDSKTKILGPSISLYDEPWLKNFLTYCKENNCLPDIMCWHELGDAKGVIDVQYIEEHVKDYRNLEKSLGINNRQICIDEYGVTTEEAVPGSMIRYFSEFERAGVESACSAFWFRPGRLSNIITEDGNPNGGWWLYKWYGDMSGKMAMTTPVSQTSLNLDGMASVDSSKKTASVLFGGADGDNNILVKGFNSNKFFNNKVHVKVEEAPWYGVDTKLSQAKEVFEGNFNVVDGKINVPVTGMNKSFGYRMTITNKEGYINRYEAEEAVVNHANKFSNEGASNGQYIGQIDYKDSYVEFNVTAKDAGPYNMKIGYANGNSQVSSQKLYVNGDMQADVNYDSTAGWMSSGKSGTKDVQIKLKKGDNKIRFSNSQNGYAELDYIQLSKVAKTFKVRQEAENALINNATVNLSSYGSNDAFVGMINFGDSYVQYNMNVPEGGKYKLEVGYANGESSASTQNLSINGGENKVITFEKTGGWMASVPNMGYRKILNLSVDLKKGDNTIKFSKGNTGYVEQDYIEVTK</sequence>
<name>A0A1S8KZH7_9CLOT</name>
<keyword evidence="2" id="KW-1185">Reference proteome</keyword>
<dbReference type="InterPro" id="IPR005084">
    <property type="entry name" value="CBM6"/>
</dbReference>
<gene>
    <name evidence="1" type="ORF">CROST_041380</name>
</gene>
<dbReference type="Gene3D" id="3.20.20.80">
    <property type="entry name" value="Glycosidases"/>
    <property type="match status" value="1"/>
</dbReference>
<dbReference type="EMBL" id="CP096983">
    <property type="protein sequence ID" value="URZ13372.1"/>
    <property type="molecule type" value="Genomic_DNA"/>
</dbReference>
<dbReference type="KEGG" id="crw:CROST_041380"/>
<dbReference type="Pfam" id="PF16990">
    <property type="entry name" value="CBM_35"/>
    <property type="match status" value="2"/>
</dbReference>
<accession>A0A1S8KZH7</accession>
<dbReference type="InterPro" id="IPR017853">
    <property type="entry name" value="GH"/>
</dbReference>
<dbReference type="Gene3D" id="2.60.120.260">
    <property type="entry name" value="Galactose-binding domain-like"/>
    <property type="match status" value="2"/>
</dbReference>
<dbReference type="SUPFAM" id="SSF51445">
    <property type="entry name" value="(Trans)glycosidases"/>
    <property type="match status" value="1"/>
</dbReference>
<evidence type="ECO:0000313" key="2">
    <source>
        <dbReference type="Proteomes" id="UP000190951"/>
    </source>
</evidence>
<dbReference type="RefSeq" id="WP_176091639.1">
    <property type="nucleotide sequence ID" value="NZ_CP096983.1"/>
</dbReference>
<organism evidence="1 2">
    <name type="scientific">Clostridium felsineum</name>
    <dbReference type="NCBI Taxonomy" id="36839"/>
    <lineage>
        <taxon>Bacteria</taxon>
        <taxon>Bacillati</taxon>
        <taxon>Bacillota</taxon>
        <taxon>Clostridia</taxon>
        <taxon>Eubacteriales</taxon>
        <taxon>Clostridiaceae</taxon>
        <taxon>Clostridium</taxon>
    </lineage>
</organism>
<reference evidence="1 2" key="1">
    <citation type="submission" date="2022-04" db="EMBL/GenBank/DDBJ databases">
        <title>Genome sequence of C. roseum typestrain.</title>
        <authorList>
            <person name="Poehlein A."/>
            <person name="Schoch T."/>
            <person name="Duerre P."/>
            <person name="Daniel R."/>
        </authorList>
    </citation>
    <scope>NUCLEOTIDE SEQUENCE [LARGE SCALE GENOMIC DNA]</scope>
    <source>
        <strain evidence="1 2">DSM 7320</strain>
    </source>
</reference>
<dbReference type="InterPro" id="IPR008979">
    <property type="entry name" value="Galactose-bd-like_sf"/>
</dbReference>
<evidence type="ECO:0000313" key="1">
    <source>
        <dbReference type="EMBL" id="URZ13372.1"/>
    </source>
</evidence>
<protein>
    <submittedName>
        <fullName evidence="1">Uncharacterized protein</fullName>
    </submittedName>
</protein>